<dbReference type="AlphaFoldDB" id="A6US33"/>
<accession>A6US33</accession>
<name>A6US33_METVS</name>
<evidence type="ECO:0000313" key="1">
    <source>
        <dbReference type="EMBL" id="ABR55305.1"/>
    </source>
</evidence>
<organism evidence="1 2">
    <name type="scientific">Methanococcus vannielii (strain ATCC 35089 / DSM 1224 / JCM 13029 / OCM 148 / SB)</name>
    <dbReference type="NCBI Taxonomy" id="406327"/>
    <lineage>
        <taxon>Archaea</taxon>
        <taxon>Methanobacteriati</taxon>
        <taxon>Methanobacteriota</taxon>
        <taxon>Methanomada group</taxon>
        <taxon>Methanococci</taxon>
        <taxon>Methanococcales</taxon>
        <taxon>Methanococcaceae</taxon>
        <taxon>Methanococcus</taxon>
    </lineage>
</organism>
<evidence type="ECO:0000313" key="2">
    <source>
        <dbReference type="Proteomes" id="UP000001107"/>
    </source>
</evidence>
<keyword evidence="2" id="KW-1185">Reference proteome</keyword>
<dbReference type="Proteomes" id="UP000001107">
    <property type="component" value="Chromosome"/>
</dbReference>
<gene>
    <name evidence="1" type="ordered locus">Mevan_1409</name>
</gene>
<dbReference type="eggNOG" id="arCOG05020">
    <property type="taxonomic scope" value="Archaea"/>
</dbReference>
<dbReference type="RefSeq" id="WP_012066219.1">
    <property type="nucleotide sequence ID" value="NC_009634.1"/>
</dbReference>
<sequence>MENERNFENENIDIIEIPLPPGIPQSVIGRLSCINGIGYEIRKNEMMDKEYPVITGTKEQIDYVKEYMALFTELKLALRDISRLARRFKTEVKLYCEEEELRYILSFAVSDVSGKERFFVLDEKPEGEYEKIVILDKEIFVYI</sequence>
<dbReference type="STRING" id="406327.Mevan_1409"/>
<dbReference type="GeneID" id="5325125"/>
<dbReference type="OrthoDB" id="64089at2157"/>
<dbReference type="KEGG" id="mvn:Mevan_1409"/>
<reference evidence="1" key="1">
    <citation type="submission" date="2007-06" db="EMBL/GenBank/DDBJ databases">
        <title>Complete sequence of Methanococcus vannielii SB.</title>
        <authorList>
            <consortium name="US DOE Joint Genome Institute"/>
            <person name="Copeland A."/>
            <person name="Lucas S."/>
            <person name="Lapidus A."/>
            <person name="Barry K."/>
            <person name="Glavina del Rio T."/>
            <person name="Dalin E."/>
            <person name="Tice H."/>
            <person name="Pitluck S."/>
            <person name="Chain P."/>
            <person name="Malfatti S."/>
            <person name="Shin M."/>
            <person name="Vergez L."/>
            <person name="Schmutz J."/>
            <person name="Larimer F."/>
            <person name="Land M."/>
            <person name="Hauser L."/>
            <person name="Kyrpides N."/>
            <person name="Anderson I."/>
            <person name="Sieprawska-Lupa M."/>
            <person name="Whitman W.B."/>
            <person name="Richardson P."/>
        </authorList>
    </citation>
    <scope>NUCLEOTIDE SEQUENCE [LARGE SCALE GENOMIC DNA]</scope>
    <source>
        <strain evidence="1">SB</strain>
    </source>
</reference>
<dbReference type="HOGENOM" id="CLU_1850644_0_0_2"/>
<protein>
    <submittedName>
        <fullName evidence="1">Uncharacterized protein</fullName>
    </submittedName>
</protein>
<proteinExistence type="predicted"/>
<dbReference type="EMBL" id="CP000742">
    <property type="protein sequence ID" value="ABR55305.1"/>
    <property type="molecule type" value="Genomic_DNA"/>
</dbReference>